<evidence type="ECO:0000313" key="1">
    <source>
        <dbReference type="EMBL" id="KTR53553.1"/>
    </source>
</evidence>
<dbReference type="Proteomes" id="UP000072763">
    <property type="component" value="Unassembled WGS sequence"/>
</dbReference>
<dbReference type="AlphaFoldDB" id="A0A147DTD4"/>
<dbReference type="RefSeq" id="WP_058748906.1">
    <property type="nucleotide sequence ID" value="NZ_LDRC01000012.1"/>
</dbReference>
<accession>A0A147DTD4</accession>
<dbReference type="EMBL" id="LDRC01000012">
    <property type="protein sequence ID" value="KTR53553.1"/>
    <property type="molecule type" value="Genomic_DNA"/>
</dbReference>
<dbReference type="OrthoDB" id="3338463at2"/>
<protein>
    <submittedName>
        <fullName evidence="1">Uncharacterized protein</fullName>
    </submittedName>
</protein>
<organism evidence="1 2">
    <name type="scientific">Curtobacterium oceanosedimentum</name>
    <dbReference type="NCBI Taxonomy" id="465820"/>
    <lineage>
        <taxon>Bacteria</taxon>
        <taxon>Bacillati</taxon>
        <taxon>Actinomycetota</taxon>
        <taxon>Actinomycetes</taxon>
        <taxon>Micrococcales</taxon>
        <taxon>Microbacteriaceae</taxon>
        <taxon>Curtobacterium</taxon>
    </lineage>
</organism>
<comment type="caution">
    <text evidence="1">The sequence shown here is derived from an EMBL/GenBank/DDBJ whole genome shotgun (WGS) entry which is preliminary data.</text>
</comment>
<reference evidence="1 2" key="1">
    <citation type="journal article" date="2016" name="Front. Microbiol.">
        <title>Genomic Resource of Rice Seed Associated Bacteria.</title>
        <authorList>
            <person name="Midha S."/>
            <person name="Bansal K."/>
            <person name="Sharma S."/>
            <person name="Kumar N."/>
            <person name="Patil P.P."/>
            <person name="Chaudhry V."/>
            <person name="Patil P.B."/>
        </authorList>
    </citation>
    <scope>NUCLEOTIDE SEQUENCE [LARGE SCALE GENOMIC DNA]</scope>
    <source>
        <strain evidence="1 2">NS359</strain>
    </source>
</reference>
<sequence length="342" mass="37410">MMSGLEWVNAAYAGRPQITLPYGLGDTTDLTNALSVLKLAGLRAVVESHDTIRLADGRRARFPTLTQRPRDDDPIDAELLLLAPRTVTATQIALAEQTATVLLVDVDRRRVWIDGKQTLGTKERWKDALPIYVAFAVARMLAVNGGTFDSLVRAGLTAGQVDDALARLGKRVHRTDFGWESRQVGGLVDFAIACYPGPGGVRTGWTSDLPLVEQAERLIRVGCRISGRAISDRPGYPAISKREMPYRVVAFTEQEINMAALGFEPDTIGFAGTELIRPADPTIFLTAAAAGYTDRTDDIITANTLLRADYRNADDAASLQEVRDRLQFLADTGYDLRHNLPS</sequence>
<dbReference type="PATRIC" id="fig|465820.4.peg.420"/>
<proteinExistence type="predicted"/>
<name>A0A147DTD4_9MICO</name>
<evidence type="ECO:0000313" key="2">
    <source>
        <dbReference type="Proteomes" id="UP000072763"/>
    </source>
</evidence>
<gene>
    <name evidence="1" type="ORF">NS359_02865</name>
</gene>